<reference evidence="1" key="1">
    <citation type="submission" date="2011-10" db="EMBL/GenBank/DDBJ databases">
        <title>The Genome Sequence of Fusarium oxysporum HDV247.</title>
        <authorList>
            <consortium name="The Broad Institute Genome Sequencing Platform"/>
            <person name="Ma L.-J."/>
            <person name="Gale L.R."/>
            <person name="Schwartz D.C."/>
            <person name="Zhou S."/>
            <person name="Corby-Kistler H."/>
            <person name="Young S.K."/>
            <person name="Zeng Q."/>
            <person name="Gargeya S."/>
            <person name="Fitzgerald M."/>
            <person name="Haas B."/>
            <person name="Abouelleil A."/>
            <person name="Alvarado L."/>
            <person name="Arachchi H.M."/>
            <person name="Berlin A."/>
            <person name="Brown A."/>
            <person name="Chapman S.B."/>
            <person name="Chen Z."/>
            <person name="Dunbar C."/>
            <person name="Freedman E."/>
            <person name="Gearin G."/>
            <person name="Goldberg J."/>
            <person name="Griggs A."/>
            <person name="Gujja S."/>
            <person name="Heiman D."/>
            <person name="Howarth C."/>
            <person name="Larson L."/>
            <person name="Lui A."/>
            <person name="MacDonald P.J.P."/>
            <person name="Montmayeur A."/>
            <person name="Murphy C."/>
            <person name="Neiman D."/>
            <person name="Pearson M."/>
            <person name="Priest M."/>
            <person name="Roberts A."/>
            <person name="Saif S."/>
            <person name="Shea T."/>
            <person name="Shenoy N."/>
            <person name="Sisk P."/>
            <person name="Stolte C."/>
            <person name="Sykes S."/>
            <person name="Wortman J."/>
            <person name="Nusbaum C."/>
            <person name="Birren B."/>
        </authorList>
    </citation>
    <scope>NUCLEOTIDE SEQUENCE [LARGE SCALE GENOMIC DNA]</scope>
    <source>
        <strain evidence="1">HDV247</strain>
    </source>
</reference>
<protein>
    <submittedName>
        <fullName evidence="1">Uncharacterized protein</fullName>
    </submittedName>
</protein>
<proteinExistence type="predicted"/>
<reference evidence="1" key="2">
    <citation type="submission" date="2012-05" db="EMBL/GenBank/DDBJ databases">
        <title>Annotation of the Genome Sequence of Fusarium oxysporum HDV247.</title>
        <authorList>
            <consortium name="The Broad Institute Genomics Platform"/>
            <person name="Ma L.-J."/>
            <person name="Corby-Kistler H."/>
            <person name="Broz K."/>
            <person name="Gale L.R."/>
            <person name="Jonkers W."/>
            <person name="O'Donnell K."/>
            <person name="Ploetz R."/>
            <person name="Steinberg C."/>
            <person name="Schwartz D.C."/>
            <person name="VanEtten H."/>
            <person name="Zhou S."/>
            <person name="Young S.K."/>
            <person name="Zeng Q."/>
            <person name="Gargeya S."/>
            <person name="Fitzgerald M."/>
            <person name="Abouelleil A."/>
            <person name="Alvarado L."/>
            <person name="Chapman S.B."/>
            <person name="Gainer-Dewar J."/>
            <person name="Goldberg J."/>
            <person name="Griggs A."/>
            <person name="Gujja S."/>
            <person name="Hansen M."/>
            <person name="Howarth C."/>
            <person name="Imamovic A."/>
            <person name="Ireland A."/>
            <person name="Larimer J."/>
            <person name="McCowan C."/>
            <person name="Murphy C."/>
            <person name="Pearson M."/>
            <person name="Poon T.W."/>
            <person name="Priest M."/>
            <person name="Roberts A."/>
            <person name="Saif S."/>
            <person name="Shea T."/>
            <person name="Sykes S."/>
            <person name="Wortman J."/>
            <person name="Nusbaum C."/>
            <person name="Birren B."/>
        </authorList>
    </citation>
    <scope>NUCLEOTIDE SEQUENCE</scope>
    <source>
        <strain evidence="1">HDV247</strain>
    </source>
</reference>
<organism evidence="1">
    <name type="scientific">Fusarium oxysporum f. sp. pisi HDV247</name>
    <dbReference type="NCBI Taxonomy" id="1080344"/>
    <lineage>
        <taxon>Eukaryota</taxon>
        <taxon>Fungi</taxon>
        <taxon>Dikarya</taxon>
        <taxon>Ascomycota</taxon>
        <taxon>Pezizomycotina</taxon>
        <taxon>Sordariomycetes</taxon>
        <taxon>Hypocreomycetidae</taxon>
        <taxon>Hypocreales</taxon>
        <taxon>Nectriaceae</taxon>
        <taxon>Fusarium</taxon>
        <taxon>Fusarium oxysporum species complex</taxon>
    </lineage>
</organism>
<evidence type="ECO:0000313" key="1">
    <source>
        <dbReference type="EMBL" id="EXA41646.1"/>
    </source>
</evidence>
<dbReference type="HOGENOM" id="CLU_2263868_0_0_1"/>
<accession>W9PF66</accession>
<sequence length="103" mass="10966">MNIQEAITEKVEAWGLLVVAEPANILEGLNKTVSEVGLVCQLASPENKAVVDSVSRSNVDLNFVATIAICEAKCAMGTPEVPTSSFTRVLFDESGLLDDIRAT</sequence>
<dbReference type="Proteomes" id="UP000030751">
    <property type="component" value="Unassembled WGS sequence"/>
</dbReference>
<gene>
    <name evidence="1" type="ORF">FOVG_10113</name>
</gene>
<dbReference type="AlphaFoldDB" id="W9PF66"/>
<name>W9PF66_FUSOX</name>
<dbReference type="EMBL" id="JH650973">
    <property type="protein sequence ID" value="EXA41646.1"/>
    <property type="molecule type" value="Genomic_DNA"/>
</dbReference>